<keyword evidence="7" id="KW-0479">Metal-binding</keyword>
<dbReference type="InterPro" id="IPR036390">
    <property type="entry name" value="WH_DNA-bd_sf"/>
</dbReference>
<organism evidence="9 10">
    <name type="scientific">Vogesella indigofera</name>
    <name type="common">Pseudomonas indigofera</name>
    <dbReference type="NCBI Taxonomy" id="45465"/>
    <lineage>
        <taxon>Bacteria</taxon>
        <taxon>Pseudomonadati</taxon>
        <taxon>Pseudomonadota</taxon>
        <taxon>Betaproteobacteria</taxon>
        <taxon>Neisseriales</taxon>
        <taxon>Chromobacteriaceae</taxon>
        <taxon>Vogesella</taxon>
    </lineage>
</organism>
<keyword evidence="3 7" id="KW-0862">Zinc</keyword>
<dbReference type="PANTHER" id="PTHR33202:SF6">
    <property type="entry name" value="ZINC UPTAKE REGULATION PROTEIN"/>
    <property type="match status" value="1"/>
</dbReference>
<evidence type="ECO:0000256" key="2">
    <source>
        <dbReference type="ARBA" id="ARBA00022491"/>
    </source>
</evidence>
<evidence type="ECO:0000256" key="7">
    <source>
        <dbReference type="PIRSR" id="PIRSR602481-1"/>
    </source>
</evidence>
<dbReference type="PANTHER" id="PTHR33202">
    <property type="entry name" value="ZINC UPTAKE REGULATION PROTEIN"/>
    <property type="match status" value="1"/>
</dbReference>
<reference evidence="8 11" key="2">
    <citation type="submission" date="2023-01" db="EMBL/GenBank/DDBJ databases">
        <title>Novel species of the genus Vogesella isolated from rivers.</title>
        <authorList>
            <person name="Lu H."/>
        </authorList>
    </citation>
    <scope>NUCLEOTIDE SEQUENCE [LARGE SCALE GENOMIC DNA]</scope>
    <source>
        <strain evidence="8 11">SH7W</strain>
    </source>
</reference>
<evidence type="ECO:0000256" key="5">
    <source>
        <dbReference type="ARBA" id="ARBA00023125"/>
    </source>
</evidence>
<dbReference type="GO" id="GO:0008270">
    <property type="term" value="F:zinc ion binding"/>
    <property type="evidence" value="ECO:0007669"/>
    <property type="project" value="TreeGrafter"/>
</dbReference>
<dbReference type="GO" id="GO:0045892">
    <property type="term" value="P:negative regulation of DNA-templated transcription"/>
    <property type="evidence" value="ECO:0007669"/>
    <property type="project" value="TreeGrafter"/>
</dbReference>
<dbReference type="Gene3D" id="1.10.10.10">
    <property type="entry name" value="Winged helix-like DNA-binding domain superfamily/Winged helix DNA-binding domain"/>
    <property type="match status" value="1"/>
</dbReference>
<evidence type="ECO:0000256" key="1">
    <source>
        <dbReference type="ARBA" id="ARBA00007957"/>
    </source>
</evidence>
<keyword evidence="4" id="KW-0805">Transcription regulation</keyword>
<feature type="binding site" evidence="7">
    <location>
        <position position="102"/>
    </location>
    <ligand>
        <name>Zn(2+)</name>
        <dbReference type="ChEBI" id="CHEBI:29105"/>
    </ligand>
</feature>
<dbReference type="EMBL" id="RBID01000011">
    <property type="protein sequence ID" value="RKQ60825.1"/>
    <property type="molecule type" value="Genomic_DNA"/>
</dbReference>
<dbReference type="Proteomes" id="UP000279384">
    <property type="component" value="Unassembled WGS sequence"/>
</dbReference>
<keyword evidence="11" id="KW-1185">Reference proteome</keyword>
<evidence type="ECO:0000313" key="9">
    <source>
        <dbReference type="EMBL" id="RKQ60825.1"/>
    </source>
</evidence>
<dbReference type="GO" id="GO:0005829">
    <property type="term" value="C:cytosol"/>
    <property type="evidence" value="ECO:0007669"/>
    <property type="project" value="TreeGrafter"/>
</dbReference>
<comment type="similarity">
    <text evidence="1">Belongs to the Fur family.</text>
</comment>
<dbReference type="InterPro" id="IPR043135">
    <property type="entry name" value="Fur_C"/>
</dbReference>
<keyword evidence="2" id="KW-0678">Repressor</keyword>
<accession>A0A495BII6</accession>
<dbReference type="AlphaFoldDB" id="A0A495BII6"/>
<dbReference type="Gene3D" id="3.30.1490.190">
    <property type="match status" value="1"/>
</dbReference>
<keyword evidence="5" id="KW-0238">DNA-binding</keyword>
<name>A0A495BII6_VOGIN</name>
<keyword evidence="6" id="KW-0804">Transcription</keyword>
<dbReference type="RefSeq" id="WP_047966466.1">
    <property type="nucleotide sequence ID" value="NZ_JAQQKY010000003.1"/>
</dbReference>
<feature type="binding site" evidence="7">
    <location>
        <position position="139"/>
    </location>
    <ligand>
        <name>Zn(2+)</name>
        <dbReference type="ChEBI" id="CHEBI:29105"/>
    </ligand>
</feature>
<dbReference type="GO" id="GO:0003700">
    <property type="term" value="F:DNA-binding transcription factor activity"/>
    <property type="evidence" value="ECO:0007669"/>
    <property type="project" value="InterPro"/>
</dbReference>
<dbReference type="Proteomes" id="UP001221566">
    <property type="component" value="Unassembled WGS sequence"/>
</dbReference>
<evidence type="ECO:0000313" key="10">
    <source>
        <dbReference type="Proteomes" id="UP000279384"/>
    </source>
</evidence>
<dbReference type="SUPFAM" id="SSF46785">
    <property type="entry name" value="Winged helix' DNA-binding domain"/>
    <property type="match status" value="1"/>
</dbReference>
<dbReference type="GO" id="GO:1900376">
    <property type="term" value="P:regulation of secondary metabolite biosynthetic process"/>
    <property type="evidence" value="ECO:0007669"/>
    <property type="project" value="TreeGrafter"/>
</dbReference>
<evidence type="ECO:0000256" key="3">
    <source>
        <dbReference type="ARBA" id="ARBA00022833"/>
    </source>
</evidence>
<evidence type="ECO:0000313" key="11">
    <source>
        <dbReference type="Proteomes" id="UP001221566"/>
    </source>
</evidence>
<feature type="binding site" evidence="7">
    <location>
        <position position="142"/>
    </location>
    <ligand>
        <name>Zn(2+)</name>
        <dbReference type="ChEBI" id="CHEBI:29105"/>
    </ligand>
</feature>
<dbReference type="Pfam" id="PF01475">
    <property type="entry name" value="FUR"/>
    <property type="match status" value="1"/>
</dbReference>
<proteinExistence type="inferred from homology"/>
<reference evidence="9 10" key="1">
    <citation type="submission" date="2018-10" db="EMBL/GenBank/DDBJ databases">
        <title>Genomic Encyclopedia of Type Strains, Phase IV (KMG-IV): sequencing the most valuable type-strain genomes for metagenomic binning, comparative biology and taxonomic classification.</title>
        <authorList>
            <person name="Goeker M."/>
        </authorList>
    </citation>
    <scope>NUCLEOTIDE SEQUENCE [LARGE SCALE GENOMIC DNA]</scope>
    <source>
        <strain evidence="9 10">DSM 3303</strain>
    </source>
</reference>
<dbReference type="InterPro" id="IPR036388">
    <property type="entry name" value="WH-like_DNA-bd_sf"/>
</dbReference>
<comment type="caution">
    <text evidence="9">The sequence shown here is derived from an EMBL/GenBank/DDBJ whole genome shotgun (WGS) entry which is preliminary data.</text>
</comment>
<comment type="cofactor">
    <cofactor evidence="7">
        <name>Zn(2+)</name>
        <dbReference type="ChEBI" id="CHEBI:29105"/>
    </cofactor>
    <text evidence="7">Binds 1 zinc ion per subunit.</text>
</comment>
<dbReference type="InterPro" id="IPR002481">
    <property type="entry name" value="FUR"/>
</dbReference>
<dbReference type="GO" id="GO:0000976">
    <property type="term" value="F:transcription cis-regulatory region binding"/>
    <property type="evidence" value="ECO:0007669"/>
    <property type="project" value="TreeGrafter"/>
</dbReference>
<evidence type="ECO:0000313" key="8">
    <source>
        <dbReference type="EMBL" id="MDC7690642.1"/>
    </source>
</evidence>
<sequence>MDKAGFMAAADHQCQQQGVKLTALRRQVLELVLAHEGVVKAYQVLADLQRERGIAAPPTVYRALDFLVEAGLLHKVDALNGYIVCSHVGCCHEGLILVCTACGSVNELEAAPALDTLRQQAAAQGFAIAQQNLLLTGLCQACRV</sequence>
<dbReference type="EMBL" id="JAQQKY010000003">
    <property type="protein sequence ID" value="MDC7690642.1"/>
    <property type="molecule type" value="Genomic_DNA"/>
</dbReference>
<protein>
    <submittedName>
        <fullName evidence="8">Fur family transcriptional regulator</fullName>
    </submittedName>
    <submittedName>
        <fullName evidence="9">Fur family zinc uptake transcriptional regulator</fullName>
    </submittedName>
</protein>
<evidence type="ECO:0000256" key="6">
    <source>
        <dbReference type="ARBA" id="ARBA00023163"/>
    </source>
</evidence>
<feature type="binding site" evidence="7">
    <location>
        <position position="99"/>
    </location>
    <ligand>
        <name>Zn(2+)</name>
        <dbReference type="ChEBI" id="CHEBI:29105"/>
    </ligand>
</feature>
<evidence type="ECO:0000256" key="4">
    <source>
        <dbReference type="ARBA" id="ARBA00023015"/>
    </source>
</evidence>
<gene>
    <name evidence="9" type="ORF">C8E02_0582</name>
    <name evidence="8" type="ORF">PQU93_07575</name>
</gene>